<evidence type="ECO:0000313" key="2">
    <source>
        <dbReference type="Proteomes" id="UP001064048"/>
    </source>
</evidence>
<comment type="caution">
    <text evidence="1">The sequence shown here is derived from an EMBL/GenBank/DDBJ whole genome shotgun (WGS) entry which is preliminary data.</text>
</comment>
<dbReference type="Proteomes" id="UP001064048">
    <property type="component" value="Chromosome 13"/>
</dbReference>
<organism evidence="1 2">
    <name type="scientific">Choristoneura fumiferana</name>
    <name type="common">Spruce budworm moth</name>
    <name type="synonym">Archips fumiferana</name>
    <dbReference type="NCBI Taxonomy" id="7141"/>
    <lineage>
        <taxon>Eukaryota</taxon>
        <taxon>Metazoa</taxon>
        <taxon>Ecdysozoa</taxon>
        <taxon>Arthropoda</taxon>
        <taxon>Hexapoda</taxon>
        <taxon>Insecta</taxon>
        <taxon>Pterygota</taxon>
        <taxon>Neoptera</taxon>
        <taxon>Endopterygota</taxon>
        <taxon>Lepidoptera</taxon>
        <taxon>Glossata</taxon>
        <taxon>Ditrysia</taxon>
        <taxon>Tortricoidea</taxon>
        <taxon>Tortricidae</taxon>
        <taxon>Tortricinae</taxon>
        <taxon>Choristoneura</taxon>
    </lineage>
</organism>
<reference evidence="1 2" key="1">
    <citation type="journal article" date="2022" name="Genome Biol. Evol.">
        <title>The Spruce Budworm Genome: Reconstructing the Evolutionary History of Antifreeze Proteins.</title>
        <authorList>
            <person name="Beliveau C."/>
            <person name="Gagne P."/>
            <person name="Picq S."/>
            <person name="Vernygora O."/>
            <person name="Keeling C.I."/>
            <person name="Pinkney K."/>
            <person name="Doucet D."/>
            <person name="Wen F."/>
            <person name="Johnston J.S."/>
            <person name="Maaroufi H."/>
            <person name="Boyle B."/>
            <person name="Laroche J."/>
            <person name="Dewar K."/>
            <person name="Juretic N."/>
            <person name="Blackburn G."/>
            <person name="Nisole A."/>
            <person name="Brunet B."/>
            <person name="Brandao M."/>
            <person name="Lumley L."/>
            <person name="Duan J."/>
            <person name="Quan G."/>
            <person name="Lucarotti C.J."/>
            <person name="Roe A.D."/>
            <person name="Sperling F.A.H."/>
            <person name="Levesque R.C."/>
            <person name="Cusson M."/>
        </authorList>
    </citation>
    <scope>NUCLEOTIDE SEQUENCE [LARGE SCALE GENOMIC DNA]</scope>
    <source>
        <strain evidence="1">Glfc:IPQL:Cfum</strain>
    </source>
</reference>
<sequence>MYGLSQVGVRQVMRWKERLYDRVKYHSGAGVFGHRPRVENESEIQKEVLEKRYQNCRAHQLVTAYRTHGHLKATIDNVEYKNVNRNVKELQLPRFGLSAQDAVDSSIVYGYTGNQPAGSLVEELEKIYCGPISYEFSYLETEAEREWFAQRVESGVDVIDKERRLEIVKELLHSQAWDKFLMVKYPTVKRYCGEGAESLLTVFSTLYKLTTAEGVEQVVLAMAHRGKLNALTGVLQYPPVKIFHKFSGQPEFPIEAGAACDISTHLSASVDIAVNDKSVRFSLLNNPSHLEAANPVSMGKTRSRQLQLKEGDYSTDGSSKMGDKVLNVQIHGDAAFTGQGVNQETLMLSRAPHFDVGGSIHVVVNNQVGFTLPADRGRSCRYVTDLAKAIAVPVIHVNGDHPELVQKATAIAFEYQRQFRKDVFIDYNCFRRWGHNELDDPTFTNPLLYKIIHNRKSIPDVYAEKLVSEGVISEEEVKNISEAYTQHLQAQYAAVNSYKPEAEYYQKQWAHMGGAPHAVETWDTGVDAGLLKLVGRASVITPSDFNVHPHLAKTHVKNRIAKLTDEKELDWATAEALAFGSLLMEGRHVRLSGEDVGRGTFSHRHAMLVDQETENIYIPLNHIHDQQKGFLEVANSILSEEAVLAFEYGMAYDSPDNLCVWEAQFGDFYNGAQIIVDAFIASGESKWMKSNGLVMLLPHGYDGAASEHSSCRMERFLQLTDSKESAPDSEAVCLHVANPTTPAQYFHLLRRQKQWHNSHSETRHMPSSRHIGYHDDDAPSSSSSAYSSPLLDIGLFHDVPQHSVFSPSHPSAASNPLKIVRDPLADPLKVKRVILVSGKHYYELHKERVKAKIDDVAIVRLEALSPFPLQALQKELDRFGNARKFIWSQEEHRNMGAWTFVKPRFENLLGRKLIYSGRAEAPTPAVGASVLHRKEVEHILREPLYDLK</sequence>
<proteinExistence type="predicted"/>
<protein>
    <submittedName>
        <fullName evidence="1">Uncharacterized protein</fullName>
    </submittedName>
</protein>
<keyword evidence="2" id="KW-1185">Reference proteome</keyword>
<name>A0ACC0J9N3_CHOFU</name>
<gene>
    <name evidence="1" type="ORF">MSG28_007947</name>
</gene>
<dbReference type="EMBL" id="CM046113">
    <property type="protein sequence ID" value="KAI8420719.1"/>
    <property type="molecule type" value="Genomic_DNA"/>
</dbReference>
<accession>A0ACC0J9N3</accession>
<evidence type="ECO:0000313" key="1">
    <source>
        <dbReference type="EMBL" id="KAI8420719.1"/>
    </source>
</evidence>